<protein>
    <recommendedName>
        <fullName evidence="2">Heme chaperone HemW</fullName>
    </recommendedName>
</protein>
<dbReference type="AlphaFoldDB" id="A0A291QS68"/>
<dbReference type="Gene3D" id="3.80.30.20">
    <property type="entry name" value="tm_1862 like domain"/>
    <property type="match status" value="1"/>
</dbReference>
<keyword evidence="2" id="KW-0963">Cytoplasm</keyword>
<sequence>MAGIYLHIPFCRKACHYCNFHFSTTTYYREEMVASILRELELRKSYLQNQPIQTIYFGGGTPSLLEGPEILGLLNSIYKHFPVEKRPEITLEANPDDLHPQKLKVLKDCGINRFSIGIQSFFEEDLRWMNRAHNALQSKQCILDAQDAGFDNISIDLIYGGPTLTDDAWQQNVDQAISLGVPHLSCYALTVEPGTALDHFINKKKIPAIDPDKAAMHFESLMQWTEEAGYEHYEISNFSLPGMHSRHNSNYWEGVPYLGLGPSAHSFDGNSRQWNIANNQLYMQSLHKNLVPFEQEILSPAMKLNEYVMTSLRTAKGCDLEKVALYFGEKERLIIATASKEFIYKGWVIEEGQVLKLSREGKFFADGIAAELFI</sequence>
<keyword evidence="2" id="KW-0349">Heme</keyword>
<proteinExistence type="inferred from homology"/>
<name>A0A291QS68_9BACT</name>
<dbReference type="SFLD" id="SFLDG01082">
    <property type="entry name" value="B12-binding_domain_containing"/>
    <property type="match status" value="1"/>
</dbReference>
<dbReference type="OrthoDB" id="9808022at2"/>
<dbReference type="InterPro" id="IPR004559">
    <property type="entry name" value="HemW-like"/>
</dbReference>
<evidence type="ECO:0000313" key="4">
    <source>
        <dbReference type="EMBL" id="ATL46838.1"/>
    </source>
</evidence>
<dbReference type="GO" id="GO:0005737">
    <property type="term" value="C:cytoplasm"/>
    <property type="evidence" value="ECO:0007669"/>
    <property type="project" value="UniProtKB-SubCell"/>
</dbReference>
<dbReference type="Pfam" id="PF04055">
    <property type="entry name" value="Radical_SAM"/>
    <property type="match status" value="1"/>
</dbReference>
<evidence type="ECO:0000313" key="5">
    <source>
        <dbReference type="Proteomes" id="UP000220133"/>
    </source>
</evidence>
<accession>A0A291QS68</accession>
<dbReference type="InterPro" id="IPR034505">
    <property type="entry name" value="Coproporphyrinogen-III_oxidase"/>
</dbReference>
<comment type="subcellular location">
    <subcellularLocation>
        <location evidence="2">Cytoplasm</location>
    </subcellularLocation>
</comment>
<dbReference type="SMART" id="SM00729">
    <property type="entry name" value="Elp3"/>
    <property type="match status" value="1"/>
</dbReference>
<dbReference type="InterPro" id="IPR058240">
    <property type="entry name" value="rSAM_sf"/>
</dbReference>
<dbReference type="InterPro" id="IPR007197">
    <property type="entry name" value="rSAM"/>
</dbReference>
<keyword evidence="2" id="KW-0004">4Fe-4S</keyword>
<gene>
    <name evidence="4" type="ORF">COR50_06390</name>
</gene>
<dbReference type="PROSITE" id="PS51918">
    <property type="entry name" value="RADICAL_SAM"/>
    <property type="match status" value="1"/>
</dbReference>
<dbReference type="PANTHER" id="PTHR13932">
    <property type="entry name" value="COPROPORPHYRINIGEN III OXIDASE"/>
    <property type="match status" value="1"/>
</dbReference>
<feature type="domain" description="Radical SAM core" evidence="3">
    <location>
        <begin position="1"/>
        <end position="231"/>
    </location>
</feature>
<dbReference type="SFLD" id="SFLDS00029">
    <property type="entry name" value="Radical_SAM"/>
    <property type="match status" value="1"/>
</dbReference>
<keyword evidence="2" id="KW-0479">Metal-binding</keyword>
<dbReference type="InterPro" id="IPR006638">
    <property type="entry name" value="Elp3/MiaA/NifB-like_rSAM"/>
</dbReference>
<dbReference type="PANTHER" id="PTHR13932:SF5">
    <property type="entry name" value="RADICAL S-ADENOSYL METHIONINE DOMAIN-CONTAINING PROTEIN 1, MITOCHONDRIAL"/>
    <property type="match status" value="1"/>
</dbReference>
<comment type="similarity">
    <text evidence="1">Belongs to the anaerobic coproporphyrinogen-III oxidase family. HemW subfamily.</text>
</comment>
<dbReference type="SUPFAM" id="SSF102114">
    <property type="entry name" value="Radical SAM enzymes"/>
    <property type="match status" value="1"/>
</dbReference>
<evidence type="ECO:0000259" key="3">
    <source>
        <dbReference type="PROSITE" id="PS51918"/>
    </source>
</evidence>
<dbReference type="NCBIfam" id="TIGR00539">
    <property type="entry name" value="hemN_rel"/>
    <property type="match status" value="1"/>
</dbReference>
<dbReference type="RefSeq" id="WP_098193224.1">
    <property type="nucleotide sequence ID" value="NZ_CP023777.1"/>
</dbReference>
<dbReference type="SFLD" id="SFLDF00562">
    <property type="entry name" value="HemN-like__clustered_with_heat"/>
    <property type="match status" value="1"/>
</dbReference>
<comment type="function">
    <text evidence="2">Probably acts as a heme chaperone, transferring heme to an unknown acceptor. Binds one molecule of heme per monomer, possibly covalently. Binds 1 [4Fe-4S] cluster. The cluster is coordinated with 3 cysteines and an exchangeable S-adenosyl-L-methionine.</text>
</comment>
<keyword evidence="2" id="KW-0949">S-adenosyl-L-methionine</keyword>
<keyword evidence="2" id="KW-0143">Chaperone</keyword>
<dbReference type="SFLD" id="SFLDG01065">
    <property type="entry name" value="anaerobic_coproporphyrinogen-I"/>
    <property type="match status" value="1"/>
</dbReference>
<dbReference type="InterPro" id="IPR023404">
    <property type="entry name" value="rSAM_horseshoe"/>
</dbReference>
<dbReference type="EMBL" id="CP023777">
    <property type="protein sequence ID" value="ATL46838.1"/>
    <property type="molecule type" value="Genomic_DNA"/>
</dbReference>
<keyword evidence="2" id="KW-0411">Iron-sulfur</keyword>
<dbReference type="Pfam" id="PF06969">
    <property type="entry name" value="HemN_C"/>
    <property type="match status" value="1"/>
</dbReference>
<evidence type="ECO:0000256" key="1">
    <source>
        <dbReference type="ARBA" id="ARBA00006100"/>
    </source>
</evidence>
<dbReference type="GO" id="GO:0006779">
    <property type="term" value="P:porphyrin-containing compound biosynthetic process"/>
    <property type="evidence" value="ECO:0007669"/>
    <property type="project" value="InterPro"/>
</dbReference>
<dbReference type="GO" id="GO:0004109">
    <property type="term" value="F:coproporphyrinogen oxidase activity"/>
    <property type="evidence" value="ECO:0007669"/>
    <property type="project" value="InterPro"/>
</dbReference>
<keyword evidence="5" id="KW-1185">Reference proteome</keyword>
<evidence type="ECO:0000256" key="2">
    <source>
        <dbReference type="RuleBase" id="RU364116"/>
    </source>
</evidence>
<dbReference type="GO" id="GO:0051539">
    <property type="term" value="F:4 iron, 4 sulfur cluster binding"/>
    <property type="evidence" value="ECO:0007669"/>
    <property type="project" value="UniProtKB-UniRule"/>
</dbReference>
<organism evidence="4 5">
    <name type="scientific">Chitinophaga caeni</name>
    <dbReference type="NCBI Taxonomy" id="2029983"/>
    <lineage>
        <taxon>Bacteria</taxon>
        <taxon>Pseudomonadati</taxon>
        <taxon>Bacteroidota</taxon>
        <taxon>Chitinophagia</taxon>
        <taxon>Chitinophagales</taxon>
        <taxon>Chitinophagaceae</taxon>
        <taxon>Chitinophaga</taxon>
    </lineage>
</organism>
<dbReference type="GO" id="GO:0046872">
    <property type="term" value="F:metal ion binding"/>
    <property type="evidence" value="ECO:0007669"/>
    <property type="project" value="UniProtKB-UniRule"/>
</dbReference>
<reference evidence="4 5" key="1">
    <citation type="submission" date="2017-10" db="EMBL/GenBank/DDBJ databases">
        <title>Paenichitinophaga pekingensis gen. nov., sp. nov., isolated from activated sludge.</title>
        <authorList>
            <person name="Jin D."/>
            <person name="Kong X."/>
            <person name="Deng Y."/>
            <person name="Bai Z."/>
        </authorList>
    </citation>
    <scope>NUCLEOTIDE SEQUENCE [LARGE SCALE GENOMIC DNA]</scope>
    <source>
        <strain evidence="4 5">13</strain>
    </source>
</reference>
<dbReference type="InterPro" id="IPR010723">
    <property type="entry name" value="HemN_C"/>
</dbReference>
<dbReference type="SFLD" id="SFLDF00288">
    <property type="entry name" value="HemN-like__clustered_with_nucl"/>
    <property type="match status" value="1"/>
</dbReference>
<dbReference type="Proteomes" id="UP000220133">
    <property type="component" value="Chromosome"/>
</dbReference>
<dbReference type="CDD" id="cd01335">
    <property type="entry name" value="Radical_SAM"/>
    <property type="match status" value="1"/>
</dbReference>
<keyword evidence="2" id="KW-0408">Iron</keyword>
<dbReference type="KEGG" id="cbae:COR50_06390"/>